<dbReference type="RefSeq" id="WP_081019422.1">
    <property type="nucleotide sequence ID" value="NZ_CZAY01000009.1"/>
</dbReference>
<accession>A0A174P3U9</accession>
<gene>
    <name evidence="1" type="ORF">ERS852526_01385</name>
</gene>
<dbReference type="NCBIfam" id="TIGR04067">
    <property type="entry name" value="oc_CLOSPO_01332"/>
    <property type="match status" value="1"/>
</dbReference>
<reference evidence="1 2" key="1">
    <citation type="submission" date="2015-09" db="EMBL/GenBank/DDBJ databases">
        <authorList>
            <consortium name="Pathogen Informatics"/>
        </authorList>
    </citation>
    <scope>NUCLEOTIDE SEQUENCE [LARGE SCALE GENOMIC DNA]</scope>
    <source>
        <strain evidence="1 2">2789STDY5834914</strain>
    </source>
</reference>
<dbReference type="Proteomes" id="UP000095485">
    <property type="component" value="Unassembled WGS sequence"/>
</dbReference>
<protein>
    <submittedName>
        <fullName evidence="1">Putative bacteriocin, CLOSPO_01332 family</fullName>
    </submittedName>
</protein>
<dbReference type="EMBL" id="CZAY01000009">
    <property type="protein sequence ID" value="CUP54456.1"/>
    <property type="molecule type" value="Genomic_DNA"/>
</dbReference>
<dbReference type="InterPro" id="IPR023964">
    <property type="entry name" value="Bacteriocin_CLOSPO-01332_put"/>
</dbReference>
<proteinExistence type="predicted"/>
<dbReference type="OrthoDB" id="2061509at2"/>
<evidence type="ECO:0000313" key="2">
    <source>
        <dbReference type="Proteomes" id="UP000095485"/>
    </source>
</evidence>
<sequence>MKFVNPIGRTPGSGVQPRACMCTDGYAGYRGNDDGCVHCGCGCGGEGEYRTGNRVNAVATFRSSTL</sequence>
<evidence type="ECO:0000313" key="1">
    <source>
        <dbReference type="EMBL" id="CUP54456.1"/>
    </source>
</evidence>
<dbReference type="AlphaFoldDB" id="A0A174P3U9"/>
<dbReference type="GeneID" id="96228682"/>
<name>A0A174P3U9_9FIRM</name>
<organism evidence="1 2">
    <name type="scientific">Dorea longicatena</name>
    <dbReference type="NCBI Taxonomy" id="88431"/>
    <lineage>
        <taxon>Bacteria</taxon>
        <taxon>Bacillati</taxon>
        <taxon>Bacillota</taxon>
        <taxon>Clostridia</taxon>
        <taxon>Lachnospirales</taxon>
        <taxon>Lachnospiraceae</taxon>
        <taxon>Dorea</taxon>
    </lineage>
</organism>